<accession>A0AAV8R1R7</accession>
<dbReference type="AlphaFoldDB" id="A0AAV8R1R7"/>
<evidence type="ECO:0000313" key="2">
    <source>
        <dbReference type="EMBL" id="KAJ8490791.1"/>
    </source>
</evidence>
<organism evidence="2 3">
    <name type="scientific">Ensete ventricosum</name>
    <name type="common">Abyssinian banana</name>
    <name type="synonym">Musa ensete</name>
    <dbReference type="NCBI Taxonomy" id="4639"/>
    <lineage>
        <taxon>Eukaryota</taxon>
        <taxon>Viridiplantae</taxon>
        <taxon>Streptophyta</taxon>
        <taxon>Embryophyta</taxon>
        <taxon>Tracheophyta</taxon>
        <taxon>Spermatophyta</taxon>
        <taxon>Magnoliopsida</taxon>
        <taxon>Liliopsida</taxon>
        <taxon>Zingiberales</taxon>
        <taxon>Musaceae</taxon>
        <taxon>Ensete</taxon>
    </lineage>
</organism>
<comment type="caution">
    <text evidence="2">The sequence shown here is derived from an EMBL/GenBank/DDBJ whole genome shotgun (WGS) entry which is preliminary data.</text>
</comment>
<keyword evidence="3" id="KW-1185">Reference proteome</keyword>
<dbReference type="GO" id="GO:0004722">
    <property type="term" value="F:protein serine/threonine phosphatase activity"/>
    <property type="evidence" value="ECO:0007669"/>
    <property type="project" value="UniProtKB-EC"/>
</dbReference>
<dbReference type="Proteomes" id="UP001222027">
    <property type="component" value="Unassembled WGS sequence"/>
</dbReference>
<name>A0AAV8R1R7_ENSVE</name>
<sequence>MKGEDCFVVRTDCLGVPGDPSSSSVFAEKCLQELPCALVAGFVKTNKQIPREGQTSGTTVTFVIVDGWASLLLQLGTRGPPSLLARGFMPIQINRGCGCRGNFIISLSDAGGKLIIASDGTWDASTSEMAANCCRGLLAELAAWRLITEIS</sequence>
<evidence type="ECO:0000313" key="3">
    <source>
        <dbReference type="Proteomes" id="UP001222027"/>
    </source>
</evidence>
<evidence type="ECO:0000256" key="1">
    <source>
        <dbReference type="ARBA" id="ARBA00013081"/>
    </source>
</evidence>
<dbReference type="InterPro" id="IPR036457">
    <property type="entry name" value="PPM-type-like_dom_sf"/>
</dbReference>
<dbReference type="EMBL" id="JAQQAF010000004">
    <property type="protein sequence ID" value="KAJ8490791.1"/>
    <property type="molecule type" value="Genomic_DNA"/>
</dbReference>
<dbReference type="EC" id="3.1.3.16" evidence="1"/>
<protein>
    <recommendedName>
        <fullName evidence="1">protein-serine/threonine phosphatase</fullName>
        <ecNumber evidence="1">3.1.3.16</ecNumber>
    </recommendedName>
</protein>
<dbReference type="SUPFAM" id="SSF81606">
    <property type="entry name" value="PP2C-like"/>
    <property type="match status" value="1"/>
</dbReference>
<proteinExistence type="predicted"/>
<reference evidence="2 3" key="1">
    <citation type="submission" date="2022-12" db="EMBL/GenBank/DDBJ databases">
        <title>Chromosome-scale assembly of the Ensete ventricosum genome.</title>
        <authorList>
            <person name="Dussert Y."/>
            <person name="Stocks J."/>
            <person name="Wendawek A."/>
            <person name="Woldeyes F."/>
            <person name="Nichols R.A."/>
            <person name="Borrell J.S."/>
        </authorList>
    </citation>
    <scope>NUCLEOTIDE SEQUENCE [LARGE SCALE GENOMIC DNA]</scope>
    <source>
        <strain evidence="3">cv. Maze</strain>
        <tissue evidence="2">Seeds</tissue>
    </source>
</reference>
<gene>
    <name evidence="2" type="ORF">OPV22_012512</name>
</gene>